<dbReference type="Pfam" id="PF24883">
    <property type="entry name" value="NPHP3_N"/>
    <property type="match status" value="1"/>
</dbReference>
<dbReference type="PANTHER" id="PTHR44129">
    <property type="entry name" value="WD REPEAT-CONTAINING PROTEIN POP1"/>
    <property type="match status" value="1"/>
</dbReference>
<evidence type="ECO:0000259" key="5">
    <source>
        <dbReference type="Pfam" id="PF24883"/>
    </source>
</evidence>
<dbReference type="SUPFAM" id="SSF50978">
    <property type="entry name" value="WD40 repeat-like"/>
    <property type="match status" value="1"/>
</dbReference>
<dbReference type="InterPro" id="IPR055442">
    <property type="entry name" value="Beta-prop_EML-like_2nd"/>
</dbReference>
<dbReference type="SUPFAM" id="SSF50998">
    <property type="entry name" value="Quinoprotein alcohol dehydrogenase-like"/>
    <property type="match status" value="1"/>
</dbReference>
<feature type="repeat" description="WD" evidence="3">
    <location>
        <begin position="1084"/>
        <end position="1125"/>
    </location>
</feature>
<feature type="repeat" description="WD" evidence="3">
    <location>
        <begin position="914"/>
        <end position="954"/>
    </location>
</feature>
<dbReference type="EMBL" id="KN834794">
    <property type="protein sequence ID" value="KIK56926.1"/>
    <property type="molecule type" value="Genomic_DNA"/>
</dbReference>
<feature type="repeat" description="WD" evidence="3">
    <location>
        <begin position="956"/>
        <end position="997"/>
    </location>
</feature>
<feature type="repeat" description="WD" evidence="3">
    <location>
        <begin position="1127"/>
        <end position="1168"/>
    </location>
</feature>
<feature type="repeat" description="WD" evidence="3">
    <location>
        <begin position="699"/>
        <end position="740"/>
    </location>
</feature>
<feature type="repeat" description="WD" evidence="3">
    <location>
        <begin position="656"/>
        <end position="697"/>
    </location>
</feature>
<sequence>KACLVDTRVEIIDKIFQWICDTRTNVPQIFLLYGPGGTGKSAISHTIGKRCKDQDCLGAFFRFDRNFSMERTPSRALQSIAYNLAAYVPEYGNTLVEILDKDPYLLNSPSLRELWQNLILKPAQLVHQSRPVVIIIDALDECNSQQEDGFRKKFLSTLIDGVHELPGNFRILITSRLENYIVNILNQYSNMLQTQDMSKLRDTKDDIYRYVVHRMGSFISNGDLNLHQCKALAERAERHFQWASTVCEALHHEVQPGIKLKKRFEKFIELQADFSQDLNLLDQLYKSILGEIFKVENVNGMNEYRKVMAQILAASEPLSRAALKNLQIAYHRYMGEDEGEQGVDAVIPWLGSLLTGVTEHNAPIQPVHTSIRDFLLDTERSGVYAIEVADGHRIMAVGSIMLMMEQLHFNMCDLPSSHVRNSEIQNLGDLVRSGISLELSYACCYWDYHLTRIPCDDQIMTHITKFAVEYSLYWMEVLSILNKVKIIIRSMKNMLEWIPPAMVCLLSFIQKFVYVFGKMIGQSTPHLYLSALPLLPKDSLLREIYLPHFPKLAKVCKGHKVYWPSLQVILQGYTGGIQSVAFSPDGKNIAAGSQDSSVLIWDTESGHLICSPLEGHAGPVWSVAFFPDSRRIASSSSDFTVKIWDLEKGNTAQISLQGHTDTVWSVAISPDGNRIVSGSEDSSLRIWNSETGDLLNSLLQGHGGPVKCVSFSPSGKHIVAGSHDFSIQIWDIETGAPVAVPLLGHTDTVWSVAFSPDGKKIVSGSDDSSVRIWDMKMGNLIGTSLQGHRGPVRSIAFSPDGRKIVSGSFDSSVQIWDAETGSPIGNPLLGHNGRVWSVSFSPNGKRIISGSDDSSVYIWDAELHNVIKDLAHGHTGSVQSVAFSPDGESIVSGSFDGSIQIWHASDGTPIGKPLQKNAEWVRSISFSPDGKRLASSSNTSLQIWDVETGNPIGSPLQGHKGIVWSVAFSPDGQRIVSGSEDRSVQIWDVKTQTAAMNPLHRHAGPVRSVAFSPNGKLIASGSNDTSVLIWDAETGILDISLQGHSDWVRSVAFSPDGNRLVSGSDDASLRIWDLQTGNPIGDPLQGHAGAVLSVAFSPDGKQIVSGSDDASLLIWDAESREITGSRLQGHVDWVSSVAFSPDGKSIVSGSDDASVIIWDAEPQNTPEATSVNNLLAVSGLNNVLEIETPDRQSVSQPIYSLSFCSRHSGHYHLHSHLPFWQVSFQDGWLCGSDSSLLLWIPPEYRTGLSLPHMRLCISRAHQSSLNLSSFVHGTGWAACFQRSEFPVNSYNLSKKISKRRMDSIDVMAGQPVAKHPHSETKA</sequence>
<reference evidence="6 7" key="1">
    <citation type="submission" date="2014-04" db="EMBL/GenBank/DDBJ databases">
        <title>Evolutionary Origins and Diversification of the Mycorrhizal Mutualists.</title>
        <authorList>
            <consortium name="DOE Joint Genome Institute"/>
            <consortium name="Mycorrhizal Genomics Consortium"/>
            <person name="Kohler A."/>
            <person name="Kuo A."/>
            <person name="Nagy L.G."/>
            <person name="Floudas D."/>
            <person name="Copeland A."/>
            <person name="Barry K.W."/>
            <person name="Cichocki N."/>
            <person name="Veneault-Fourrey C."/>
            <person name="LaButti K."/>
            <person name="Lindquist E.A."/>
            <person name="Lipzen A."/>
            <person name="Lundell T."/>
            <person name="Morin E."/>
            <person name="Murat C."/>
            <person name="Riley R."/>
            <person name="Ohm R."/>
            <person name="Sun H."/>
            <person name="Tunlid A."/>
            <person name="Henrissat B."/>
            <person name="Grigoriev I.V."/>
            <person name="Hibbett D.S."/>
            <person name="Martin F."/>
        </authorList>
    </citation>
    <scope>NUCLEOTIDE SEQUENCE [LARGE SCALE GENOMIC DNA]</scope>
    <source>
        <strain evidence="6 7">FD-317 M1</strain>
    </source>
</reference>
<accession>A0A0D0BPC9</accession>
<proteinExistence type="predicted"/>
<dbReference type="PROSITE" id="PS50082">
    <property type="entry name" value="WD_REPEATS_2"/>
    <property type="match status" value="14"/>
</dbReference>
<dbReference type="SUPFAM" id="SSF52540">
    <property type="entry name" value="P-loop containing nucleoside triphosphate hydrolases"/>
    <property type="match status" value="1"/>
</dbReference>
<dbReference type="Proteomes" id="UP000053593">
    <property type="component" value="Unassembled WGS sequence"/>
</dbReference>
<feature type="repeat" description="WD" evidence="3">
    <location>
        <begin position="570"/>
        <end position="611"/>
    </location>
</feature>
<feature type="repeat" description="WD" evidence="3">
    <location>
        <begin position="742"/>
        <end position="783"/>
    </location>
</feature>
<feature type="repeat" description="WD" evidence="3">
    <location>
        <begin position="828"/>
        <end position="869"/>
    </location>
</feature>
<dbReference type="PROSITE" id="PS50294">
    <property type="entry name" value="WD_REPEATS_REGION"/>
    <property type="match status" value="13"/>
</dbReference>
<name>A0A0D0BPC9_9AGAR</name>
<feature type="repeat" description="WD" evidence="3">
    <location>
        <begin position="999"/>
        <end position="1035"/>
    </location>
</feature>
<dbReference type="InterPro" id="IPR001680">
    <property type="entry name" value="WD40_rpt"/>
</dbReference>
<dbReference type="HOGENOM" id="CLU_000288_6_3_1"/>
<keyword evidence="1 3" id="KW-0853">WD repeat</keyword>
<feature type="repeat" description="WD" evidence="3">
    <location>
        <begin position="785"/>
        <end position="826"/>
    </location>
</feature>
<dbReference type="InterPro" id="IPR019775">
    <property type="entry name" value="WD40_repeat_CS"/>
</dbReference>
<evidence type="ECO:0000256" key="2">
    <source>
        <dbReference type="ARBA" id="ARBA00022737"/>
    </source>
</evidence>
<feature type="repeat" description="WD" evidence="3">
    <location>
        <begin position="1041"/>
        <end position="1082"/>
    </location>
</feature>
<feature type="repeat" description="WD" evidence="3">
    <location>
        <begin position="613"/>
        <end position="654"/>
    </location>
</feature>
<keyword evidence="2" id="KW-0677">Repeat</keyword>
<dbReference type="InterPro" id="IPR050349">
    <property type="entry name" value="WD_LIS1/nudF_dynein_reg"/>
</dbReference>
<evidence type="ECO:0000256" key="3">
    <source>
        <dbReference type="PROSITE-ProRule" id="PRU00221"/>
    </source>
</evidence>
<dbReference type="Pfam" id="PF23414">
    <property type="entry name" value="Beta-prop_EML_2"/>
    <property type="match status" value="1"/>
</dbReference>
<dbReference type="Gene3D" id="3.40.50.300">
    <property type="entry name" value="P-loop containing nucleotide triphosphate hydrolases"/>
    <property type="match status" value="1"/>
</dbReference>
<evidence type="ECO:0008006" key="8">
    <source>
        <dbReference type="Google" id="ProtNLM"/>
    </source>
</evidence>
<feature type="domain" description="Nephrocystin 3-like N-terminal" evidence="5">
    <location>
        <begin position="17"/>
        <end position="176"/>
    </location>
</feature>
<feature type="domain" description="EML-like second beta-propeller" evidence="4">
    <location>
        <begin position="963"/>
        <end position="1133"/>
    </location>
</feature>
<feature type="non-terminal residue" evidence="6">
    <location>
        <position position="1322"/>
    </location>
</feature>
<dbReference type="InterPro" id="IPR027417">
    <property type="entry name" value="P-loop_NTPase"/>
</dbReference>
<feature type="repeat" description="WD" evidence="3">
    <location>
        <begin position="871"/>
        <end position="912"/>
    </location>
</feature>
<dbReference type="InterPro" id="IPR056884">
    <property type="entry name" value="NPHP3-like_N"/>
</dbReference>
<evidence type="ECO:0000256" key="1">
    <source>
        <dbReference type="ARBA" id="ARBA00022574"/>
    </source>
</evidence>
<evidence type="ECO:0000313" key="6">
    <source>
        <dbReference type="EMBL" id="KIK56926.1"/>
    </source>
</evidence>
<dbReference type="Gene3D" id="2.130.10.10">
    <property type="entry name" value="YVTN repeat-like/Quinoprotein amine dehydrogenase"/>
    <property type="match status" value="7"/>
</dbReference>
<evidence type="ECO:0000313" key="7">
    <source>
        <dbReference type="Proteomes" id="UP000053593"/>
    </source>
</evidence>
<dbReference type="InterPro" id="IPR020472">
    <property type="entry name" value="WD40_PAC1"/>
</dbReference>
<evidence type="ECO:0000259" key="4">
    <source>
        <dbReference type="Pfam" id="PF23414"/>
    </source>
</evidence>
<dbReference type="SMART" id="SM00320">
    <property type="entry name" value="WD40"/>
    <property type="match status" value="14"/>
</dbReference>
<dbReference type="PROSITE" id="PS00678">
    <property type="entry name" value="WD_REPEATS_1"/>
    <property type="match status" value="10"/>
</dbReference>
<keyword evidence="7" id="KW-1185">Reference proteome</keyword>
<dbReference type="PRINTS" id="PR00320">
    <property type="entry name" value="GPROTEINBRPT"/>
</dbReference>
<dbReference type="InterPro" id="IPR015943">
    <property type="entry name" value="WD40/YVTN_repeat-like_dom_sf"/>
</dbReference>
<dbReference type="InterPro" id="IPR036322">
    <property type="entry name" value="WD40_repeat_dom_sf"/>
</dbReference>
<dbReference type="OrthoDB" id="538223at2759"/>
<dbReference type="CDD" id="cd00200">
    <property type="entry name" value="WD40"/>
    <property type="match status" value="3"/>
</dbReference>
<gene>
    <name evidence="6" type="ORF">GYMLUDRAFT_173660</name>
</gene>
<organism evidence="6 7">
    <name type="scientific">Collybiopsis luxurians FD-317 M1</name>
    <dbReference type="NCBI Taxonomy" id="944289"/>
    <lineage>
        <taxon>Eukaryota</taxon>
        <taxon>Fungi</taxon>
        <taxon>Dikarya</taxon>
        <taxon>Basidiomycota</taxon>
        <taxon>Agaricomycotina</taxon>
        <taxon>Agaricomycetes</taxon>
        <taxon>Agaricomycetidae</taxon>
        <taxon>Agaricales</taxon>
        <taxon>Marasmiineae</taxon>
        <taxon>Omphalotaceae</taxon>
        <taxon>Collybiopsis</taxon>
        <taxon>Collybiopsis luxurians</taxon>
    </lineage>
</organism>
<dbReference type="Pfam" id="PF00400">
    <property type="entry name" value="WD40"/>
    <property type="match status" value="9"/>
</dbReference>
<dbReference type="InterPro" id="IPR011047">
    <property type="entry name" value="Quinoprotein_ADH-like_sf"/>
</dbReference>
<protein>
    <recommendedName>
        <fullName evidence="8">NACHT domain-containing protein</fullName>
    </recommendedName>
</protein>